<evidence type="ECO:0000256" key="5">
    <source>
        <dbReference type="ARBA" id="ARBA00023056"/>
    </source>
</evidence>
<gene>
    <name evidence="9" type="ORF">DdX_10573</name>
</gene>
<dbReference type="PANTHER" id="PTHR10176">
    <property type="entry name" value="GLYCOGEN SYNTHASE"/>
    <property type="match status" value="1"/>
</dbReference>
<evidence type="ECO:0000256" key="7">
    <source>
        <dbReference type="RuleBase" id="RU363104"/>
    </source>
</evidence>
<evidence type="ECO:0000256" key="4">
    <source>
        <dbReference type="ARBA" id="ARBA00022679"/>
    </source>
</evidence>
<comment type="catalytic activity">
    <reaction evidence="6">
        <text>[(1-&gt;4)-alpha-D-glucosyl](n) + UDP-alpha-D-glucose = [(1-&gt;4)-alpha-D-glucosyl](n+1) + UDP + H(+)</text>
        <dbReference type="Rhea" id="RHEA:18549"/>
        <dbReference type="Rhea" id="RHEA-COMP:9584"/>
        <dbReference type="Rhea" id="RHEA-COMP:9587"/>
        <dbReference type="ChEBI" id="CHEBI:15378"/>
        <dbReference type="ChEBI" id="CHEBI:15444"/>
        <dbReference type="ChEBI" id="CHEBI:58223"/>
        <dbReference type="ChEBI" id="CHEBI:58885"/>
        <dbReference type="EC" id="2.4.1.11"/>
    </reaction>
    <physiologicalReaction direction="left-to-right" evidence="6">
        <dbReference type="Rhea" id="RHEA:18550"/>
    </physiologicalReaction>
</comment>
<keyword evidence="10" id="KW-1185">Reference proteome</keyword>
<dbReference type="GO" id="GO:0004373">
    <property type="term" value="F:alpha-1,4-glucan glucosyltransferase (UDP-glucose donor) activity"/>
    <property type="evidence" value="ECO:0007669"/>
    <property type="project" value="UniProtKB-EC"/>
</dbReference>
<evidence type="ECO:0000259" key="8">
    <source>
        <dbReference type="Pfam" id="PF10559"/>
    </source>
</evidence>
<comment type="caution">
    <text evidence="9">The sequence shown here is derived from an EMBL/GenBank/DDBJ whole genome shotgun (WGS) entry which is preliminary data.</text>
</comment>
<evidence type="ECO:0000256" key="1">
    <source>
        <dbReference type="ARBA" id="ARBA00004964"/>
    </source>
</evidence>
<dbReference type="InterPro" id="IPR019561">
    <property type="entry name" value="Translocon_Sec61/SecY_plug_dom"/>
</dbReference>
<dbReference type="InterPro" id="IPR002208">
    <property type="entry name" value="SecY/SEC61-alpha"/>
</dbReference>
<dbReference type="Pfam" id="PF10559">
    <property type="entry name" value="Plug_translocon"/>
    <property type="match status" value="1"/>
</dbReference>
<dbReference type="GO" id="GO:0005737">
    <property type="term" value="C:cytoplasm"/>
    <property type="evidence" value="ECO:0007669"/>
    <property type="project" value="TreeGrafter"/>
</dbReference>
<evidence type="ECO:0000256" key="3">
    <source>
        <dbReference type="ARBA" id="ARBA00022676"/>
    </source>
</evidence>
<protein>
    <recommendedName>
        <fullName evidence="7">Glycogen [starch] synthase</fullName>
        <ecNumber evidence="7">2.4.1.11</ecNumber>
    </recommendedName>
</protein>
<dbReference type="InterPro" id="IPR008631">
    <property type="entry name" value="Glycogen_synth"/>
</dbReference>
<sequence length="165" mass="18636">MAHIFTTVSEITGLECEYLLKRKPDILTPNGLNVVKFAALHEFQNLHAQNKEKIHDFVRGHFYGKLRTDFDLKIGIMSTDSADPLYWLRVVMASHRRILMELGISPIVTSGLIMQLLGGAKIIEVGDSPKERALFNGDQKLFGMVITIGQAIVELRRKLELESVF</sequence>
<dbReference type="GO" id="GO:0015031">
    <property type="term" value="P:protein transport"/>
    <property type="evidence" value="ECO:0007669"/>
    <property type="project" value="InterPro"/>
</dbReference>
<dbReference type="EC" id="2.4.1.11" evidence="7"/>
<name>A0AAD4N141_9BILA</name>
<dbReference type="SUPFAM" id="SSF103491">
    <property type="entry name" value="Preprotein translocase SecY subunit"/>
    <property type="match status" value="1"/>
</dbReference>
<dbReference type="EMBL" id="JAKKPZ010000024">
    <property type="protein sequence ID" value="KAI1710871.1"/>
    <property type="molecule type" value="Genomic_DNA"/>
</dbReference>
<dbReference type="Gene3D" id="3.40.50.2000">
    <property type="entry name" value="Glycogen Phosphorylase B"/>
    <property type="match status" value="1"/>
</dbReference>
<evidence type="ECO:0000256" key="2">
    <source>
        <dbReference type="ARBA" id="ARBA00010686"/>
    </source>
</evidence>
<evidence type="ECO:0000256" key="6">
    <source>
        <dbReference type="ARBA" id="ARBA00047345"/>
    </source>
</evidence>
<keyword evidence="4 7" id="KW-0808">Transferase</keyword>
<dbReference type="GO" id="GO:0016020">
    <property type="term" value="C:membrane"/>
    <property type="evidence" value="ECO:0007669"/>
    <property type="project" value="InterPro"/>
</dbReference>
<dbReference type="Gene3D" id="1.10.3370.10">
    <property type="entry name" value="SecY subunit domain"/>
    <property type="match status" value="1"/>
</dbReference>
<dbReference type="InterPro" id="IPR023201">
    <property type="entry name" value="SecY_dom_sf"/>
</dbReference>
<comment type="similarity">
    <text evidence="2 7">Belongs to the glycosyltransferase 3 family.</text>
</comment>
<keyword evidence="3 7" id="KW-0328">Glycosyltransferase</keyword>
<dbReference type="AlphaFoldDB" id="A0AAD4N141"/>
<accession>A0AAD4N141</accession>
<dbReference type="Proteomes" id="UP001201812">
    <property type="component" value="Unassembled WGS sequence"/>
</dbReference>
<feature type="domain" description="Translocon Sec61/SecY plug" evidence="8">
    <location>
        <begin position="75"/>
        <end position="95"/>
    </location>
</feature>
<reference evidence="9" key="1">
    <citation type="submission" date="2022-01" db="EMBL/GenBank/DDBJ databases">
        <title>Genome Sequence Resource for Two Populations of Ditylenchus destructor, the Migratory Endoparasitic Phytonematode.</title>
        <authorList>
            <person name="Zhang H."/>
            <person name="Lin R."/>
            <person name="Xie B."/>
        </authorList>
    </citation>
    <scope>NUCLEOTIDE SEQUENCE</scope>
    <source>
        <strain evidence="9">BazhouSP</strain>
    </source>
</reference>
<organism evidence="9 10">
    <name type="scientific">Ditylenchus destructor</name>
    <dbReference type="NCBI Taxonomy" id="166010"/>
    <lineage>
        <taxon>Eukaryota</taxon>
        <taxon>Metazoa</taxon>
        <taxon>Ecdysozoa</taxon>
        <taxon>Nematoda</taxon>
        <taxon>Chromadorea</taxon>
        <taxon>Rhabditida</taxon>
        <taxon>Tylenchina</taxon>
        <taxon>Tylenchomorpha</taxon>
        <taxon>Sphaerularioidea</taxon>
        <taxon>Anguinidae</taxon>
        <taxon>Anguininae</taxon>
        <taxon>Ditylenchus</taxon>
    </lineage>
</organism>
<comment type="function">
    <text evidence="7">Transfers the glycosyl residue from UDP-Glc to the non-reducing end of alpha-1,4-glucan.</text>
</comment>
<proteinExistence type="inferred from homology"/>
<evidence type="ECO:0000313" key="9">
    <source>
        <dbReference type="EMBL" id="KAI1710871.1"/>
    </source>
</evidence>
<dbReference type="GO" id="GO:0005978">
    <property type="term" value="P:glycogen biosynthetic process"/>
    <property type="evidence" value="ECO:0007669"/>
    <property type="project" value="UniProtKB-KW"/>
</dbReference>
<comment type="pathway">
    <text evidence="1 7">Glycan biosynthesis; glycogen biosynthesis.</text>
</comment>
<dbReference type="Pfam" id="PF00344">
    <property type="entry name" value="SecY"/>
    <property type="match status" value="1"/>
</dbReference>
<dbReference type="Pfam" id="PF05693">
    <property type="entry name" value="Glycogen_syn"/>
    <property type="match status" value="1"/>
</dbReference>
<dbReference type="PANTHER" id="PTHR10176:SF3">
    <property type="entry name" value="GLYCOGEN [STARCH] SYNTHASE"/>
    <property type="match status" value="1"/>
</dbReference>
<evidence type="ECO:0000313" key="10">
    <source>
        <dbReference type="Proteomes" id="UP001201812"/>
    </source>
</evidence>
<keyword evidence="5 7" id="KW-0320">Glycogen biosynthesis</keyword>